<organism evidence="1 2">
    <name type="scientific">Dreissena polymorpha</name>
    <name type="common">Zebra mussel</name>
    <name type="synonym">Mytilus polymorpha</name>
    <dbReference type="NCBI Taxonomy" id="45954"/>
    <lineage>
        <taxon>Eukaryota</taxon>
        <taxon>Metazoa</taxon>
        <taxon>Spiralia</taxon>
        <taxon>Lophotrochozoa</taxon>
        <taxon>Mollusca</taxon>
        <taxon>Bivalvia</taxon>
        <taxon>Autobranchia</taxon>
        <taxon>Heteroconchia</taxon>
        <taxon>Euheterodonta</taxon>
        <taxon>Imparidentia</taxon>
        <taxon>Neoheterodontei</taxon>
        <taxon>Myida</taxon>
        <taxon>Dreissenoidea</taxon>
        <taxon>Dreissenidae</taxon>
        <taxon>Dreissena</taxon>
    </lineage>
</organism>
<accession>A0A9D3YGD1</accession>
<name>A0A9D3YGD1_DREPO</name>
<dbReference type="AlphaFoldDB" id="A0A9D3YGD1"/>
<proteinExistence type="predicted"/>
<dbReference type="EMBL" id="JAIWYP010000015">
    <property type="protein sequence ID" value="KAH3700032.1"/>
    <property type="molecule type" value="Genomic_DNA"/>
</dbReference>
<reference evidence="1" key="1">
    <citation type="journal article" date="2019" name="bioRxiv">
        <title>The Genome of the Zebra Mussel, Dreissena polymorpha: A Resource for Invasive Species Research.</title>
        <authorList>
            <person name="McCartney M.A."/>
            <person name="Auch B."/>
            <person name="Kono T."/>
            <person name="Mallez S."/>
            <person name="Zhang Y."/>
            <person name="Obille A."/>
            <person name="Becker A."/>
            <person name="Abrahante J.E."/>
            <person name="Garbe J."/>
            <person name="Badalamenti J.P."/>
            <person name="Herman A."/>
            <person name="Mangelson H."/>
            <person name="Liachko I."/>
            <person name="Sullivan S."/>
            <person name="Sone E.D."/>
            <person name="Koren S."/>
            <person name="Silverstein K.A.T."/>
            <person name="Beckman K.B."/>
            <person name="Gohl D.M."/>
        </authorList>
    </citation>
    <scope>NUCLEOTIDE SEQUENCE</scope>
    <source>
        <strain evidence="1">Duluth1</strain>
        <tissue evidence="1">Whole animal</tissue>
    </source>
</reference>
<reference evidence="1" key="2">
    <citation type="submission" date="2020-11" db="EMBL/GenBank/DDBJ databases">
        <authorList>
            <person name="McCartney M.A."/>
            <person name="Auch B."/>
            <person name="Kono T."/>
            <person name="Mallez S."/>
            <person name="Becker A."/>
            <person name="Gohl D.M."/>
            <person name="Silverstein K.A.T."/>
            <person name="Koren S."/>
            <person name="Bechman K.B."/>
            <person name="Herman A."/>
            <person name="Abrahante J.E."/>
            <person name="Garbe J."/>
        </authorList>
    </citation>
    <scope>NUCLEOTIDE SEQUENCE</scope>
    <source>
        <strain evidence="1">Duluth1</strain>
        <tissue evidence="1">Whole animal</tissue>
    </source>
</reference>
<comment type="caution">
    <text evidence="1">The sequence shown here is derived from an EMBL/GenBank/DDBJ whole genome shotgun (WGS) entry which is preliminary data.</text>
</comment>
<evidence type="ECO:0000313" key="1">
    <source>
        <dbReference type="EMBL" id="KAH3700032.1"/>
    </source>
</evidence>
<sequence length="110" mass="12555">MWTLYAKQGKKYPAPGGHVFQPIGTLFELVQYIIGTNRLTEFHEDQTINVASRPSNQKYSAPGGHVFQQTRTTFKLIQYIIGRNTKLCEVRTKKSASRVLTRQMMTPHDG</sequence>
<evidence type="ECO:0000313" key="2">
    <source>
        <dbReference type="Proteomes" id="UP000828390"/>
    </source>
</evidence>
<protein>
    <submittedName>
        <fullName evidence="1">Uncharacterized protein</fullName>
    </submittedName>
</protein>
<gene>
    <name evidence="1" type="ORF">DPMN_074998</name>
</gene>
<dbReference type="Proteomes" id="UP000828390">
    <property type="component" value="Unassembled WGS sequence"/>
</dbReference>
<keyword evidence="2" id="KW-1185">Reference proteome</keyword>